<reference evidence="10" key="1">
    <citation type="submission" date="2022-10" db="EMBL/GenBank/DDBJ databases">
        <title>A novel bacterium of genus Hazenella, isolated from South China Sea.</title>
        <authorList>
            <person name="Huang H."/>
            <person name="Mo K."/>
            <person name="Hu Y."/>
        </authorList>
    </citation>
    <scope>NUCLEOTIDE SEQUENCE [LARGE SCALE GENOMIC DNA]</scope>
    <source>
        <strain evidence="10">IB182357</strain>
    </source>
</reference>
<evidence type="ECO:0000256" key="2">
    <source>
        <dbReference type="ARBA" id="ARBA00010792"/>
    </source>
</evidence>
<feature type="transmembrane region" description="Helical" evidence="7">
    <location>
        <begin position="12"/>
        <end position="42"/>
    </location>
</feature>
<dbReference type="InterPro" id="IPR051311">
    <property type="entry name" value="DedA_domain"/>
</dbReference>
<comment type="similarity">
    <text evidence="2">Belongs to the DedA family.</text>
</comment>
<dbReference type="RefSeq" id="WP_191139001.1">
    <property type="nucleotide sequence ID" value="NZ_JACXAG020000002.1"/>
</dbReference>
<evidence type="ECO:0000256" key="5">
    <source>
        <dbReference type="ARBA" id="ARBA00022989"/>
    </source>
</evidence>
<keyword evidence="6 7" id="KW-0472">Membrane</keyword>
<evidence type="ECO:0000259" key="8">
    <source>
        <dbReference type="Pfam" id="PF09335"/>
    </source>
</evidence>
<evidence type="ECO:0000256" key="1">
    <source>
        <dbReference type="ARBA" id="ARBA00004651"/>
    </source>
</evidence>
<comment type="caution">
    <text evidence="9">The sequence shown here is derived from an EMBL/GenBank/DDBJ whole genome shotgun (WGS) entry which is preliminary data.</text>
</comment>
<evidence type="ECO:0000256" key="6">
    <source>
        <dbReference type="ARBA" id="ARBA00023136"/>
    </source>
</evidence>
<protein>
    <submittedName>
        <fullName evidence="9">VTT domain-containing protein</fullName>
    </submittedName>
</protein>
<feature type="transmembrane region" description="Helical" evidence="7">
    <location>
        <begin position="166"/>
        <end position="184"/>
    </location>
</feature>
<dbReference type="GO" id="GO:0005886">
    <property type="term" value="C:plasma membrane"/>
    <property type="evidence" value="ECO:0007669"/>
    <property type="project" value="UniProtKB-SubCell"/>
</dbReference>
<dbReference type="PANTHER" id="PTHR42709">
    <property type="entry name" value="ALKALINE PHOSPHATASE LIKE PROTEIN"/>
    <property type="match status" value="1"/>
</dbReference>
<keyword evidence="5 7" id="KW-1133">Transmembrane helix</keyword>
<feature type="transmembrane region" description="Helical" evidence="7">
    <location>
        <begin position="48"/>
        <end position="71"/>
    </location>
</feature>
<organism evidence="9 10">
    <name type="scientific">Polycladospora coralii</name>
    <dbReference type="NCBI Taxonomy" id="2771432"/>
    <lineage>
        <taxon>Bacteria</taxon>
        <taxon>Bacillati</taxon>
        <taxon>Bacillota</taxon>
        <taxon>Bacilli</taxon>
        <taxon>Bacillales</taxon>
        <taxon>Thermoactinomycetaceae</taxon>
        <taxon>Polycladospora</taxon>
    </lineage>
</organism>
<accession>A0A926N7K5</accession>
<sequence length="198" mass="22728">MLQFALDLLEKIGLWGLFTATAIEASSLPFPGAVFILIYGYLIPASPFKIMIIAVLNSFVYVSFSLIPYLIGYRLEGFTKRWLDSEKVEKAQEKFRKYGEWSIALSRPTGFGNYISYLSGISKVKLWHFILFSFIGVLPWNLLLLFIGSLGTLDTVQRFLDISEKFGYVIVGVIGIVVIAWWVNKREKKQRDQMYKDE</sequence>
<keyword evidence="3" id="KW-1003">Cell membrane</keyword>
<feature type="transmembrane region" description="Helical" evidence="7">
    <location>
        <begin position="126"/>
        <end position="146"/>
    </location>
</feature>
<comment type="subcellular location">
    <subcellularLocation>
        <location evidence="1">Cell membrane</location>
        <topology evidence="1">Multi-pass membrane protein</topology>
    </subcellularLocation>
</comment>
<dbReference type="PANTHER" id="PTHR42709:SF6">
    <property type="entry name" value="UNDECAPRENYL PHOSPHATE TRANSPORTER A"/>
    <property type="match status" value="1"/>
</dbReference>
<dbReference type="AlphaFoldDB" id="A0A926N7K5"/>
<name>A0A926N7K5_9BACL</name>
<evidence type="ECO:0000313" key="10">
    <source>
        <dbReference type="Proteomes" id="UP000661691"/>
    </source>
</evidence>
<evidence type="ECO:0000256" key="4">
    <source>
        <dbReference type="ARBA" id="ARBA00022692"/>
    </source>
</evidence>
<keyword evidence="10" id="KW-1185">Reference proteome</keyword>
<dbReference type="Pfam" id="PF09335">
    <property type="entry name" value="VTT_dom"/>
    <property type="match status" value="1"/>
</dbReference>
<gene>
    <name evidence="9" type="ORF">IC620_01880</name>
</gene>
<dbReference type="Proteomes" id="UP000661691">
    <property type="component" value="Unassembled WGS sequence"/>
</dbReference>
<keyword evidence="4 7" id="KW-0812">Transmembrane</keyword>
<evidence type="ECO:0000256" key="7">
    <source>
        <dbReference type="SAM" id="Phobius"/>
    </source>
</evidence>
<evidence type="ECO:0000256" key="3">
    <source>
        <dbReference type="ARBA" id="ARBA00022475"/>
    </source>
</evidence>
<proteinExistence type="inferred from homology"/>
<evidence type="ECO:0000313" key="9">
    <source>
        <dbReference type="EMBL" id="MBD1371107.1"/>
    </source>
</evidence>
<feature type="domain" description="VTT" evidence="8">
    <location>
        <begin position="30"/>
        <end position="149"/>
    </location>
</feature>
<dbReference type="EMBL" id="JACXAH010000002">
    <property type="protein sequence ID" value="MBD1371107.1"/>
    <property type="molecule type" value="Genomic_DNA"/>
</dbReference>
<dbReference type="InterPro" id="IPR032816">
    <property type="entry name" value="VTT_dom"/>
</dbReference>